<sequence length="90" mass="10616">MFTTLLQTKDFEVIEEIPSVDGDEKYLIQDMDDENFPFLSELSNCEYLLVISARIPDLMRELELLLNQVQDIQSLEHLKKSKNWLRNAKI</sequence>
<dbReference type="Proteomes" id="UP000316968">
    <property type="component" value="Chromosome"/>
</dbReference>
<dbReference type="KEGG" id="saca:FFV09_12620"/>
<name>A0A4Y6UV61_SACBS</name>
<accession>A0A4Y6UV61</accession>
<dbReference type="OrthoDB" id="6471317at2"/>
<dbReference type="EMBL" id="CP041217">
    <property type="protein sequence ID" value="QDH21612.1"/>
    <property type="molecule type" value="Genomic_DNA"/>
</dbReference>
<reference evidence="1 2" key="1">
    <citation type="submission" date="2019-06" db="EMBL/GenBank/DDBJ databases">
        <title>Saccharibacillus brassicae sp. nov., an endophytic bacterium isolated from Chinese cabbage seeds (Brassica pekinensis).</title>
        <authorList>
            <person name="Jiang L."/>
            <person name="Lee J."/>
            <person name="Kim S.W."/>
        </authorList>
    </citation>
    <scope>NUCLEOTIDE SEQUENCE [LARGE SCALE GENOMIC DNA]</scope>
    <source>
        <strain evidence="2">KCTC 43072 / ATSA2</strain>
    </source>
</reference>
<evidence type="ECO:0000313" key="2">
    <source>
        <dbReference type="Proteomes" id="UP000316968"/>
    </source>
</evidence>
<dbReference type="AlphaFoldDB" id="A0A4Y6UV61"/>
<organism evidence="1 2">
    <name type="scientific">Saccharibacillus brassicae</name>
    <dbReference type="NCBI Taxonomy" id="2583377"/>
    <lineage>
        <taxon>Bacteria</taxon>
        <taxon>Bacillati</taxon>
        <taxon>Bacillota</taxon>
        <taxon>Bacilli</taxon>
        <taxon>Bacillales</taxon>
        <taxon>Paenibacillaceae</taxon>
        <taxon>Saccharibacillus</taxon>
    </lineage>
</organism>
<evidence type="ECO:0000313" key="1">
    <source>
        <dbReference type="EMBL" id="QDH21612.1"/>
    </source>
</evidence>
<gene>
    <name evidence="1" type="ORF">FFV09_12620</name>
</gene>
<protein>
    <submittedName>
        <fullName evidence="1">Uncharacterized protein</fullName>
    </submittedName>
</protein>
<keyword evidence="2" id="KW-1185">Reference proteome</keyword>
<dbReference type="RefSeq" id="WP_141448157.1">
    <property type="nucleotide sequence ID" value="NZ_CP041217.1"/>
</dbReference>
<proteinExistence type="predicted"/>